<dbReference type="InterPro" id="IPR002130">
    <property type="entry name" value="Cyclophilin-type_PPIase_dom"/>
</dbReference>
<dbReference type="Pfam" id="PF00160">
    <property type="entry name" value="Pro_isomerase"/>
    <property type="match status" value="1"/>
</dbReference>
<dbReference type="InterPro" id="IPR029000">
    <property type="entry name" value="Cyclophilin-like_dom_sf"/>
</dbReference>
<accession>A0AAD7UIJ3</accession>
<dbReference type="EMBL" id="JAQMWT010000186">
    <property type="protein sequence ID" value="KAJ8607973.1"/>
    <property type="molecule type" value="Genomic_DNA"/>
</dbReference>
<feature type="domain" description="PPIase cyclophilin-type" evidence="1">
    <location>
        <begin position="114"/>
        <end position="283"/>
    </location>
</feature>
<dbReference type="SUPFAM" id="SSF50891">
    <property type="entry name" value="Cyclophilin-like"/>
    <property type="match status" value="1"/>
</dbReference>
<evidence type="ECO:0000313" key="2">
    <source>
        <dbReference type="EMBL" id="KAJ8607973.1"/>
    </source>
</evidence>
<evidence type="ECO:0000259" key="1">
    <source>
        <dbReference type="PROSITE" id="PS50072"/>
    </source>
</evidence>
<comment type="caution">
    <text evidence="2">The sequence shown here is derived from an EMBL/GenBank/DDBJ whole genome shotgun (WGS) entry which is preliminary data.</text>
</comment>
<reference evidence="2" key="1">
    <citation type="submission" date="2023-01" db="EMBL/GenBank/DDBJ databases">
        <title>Metagenome sequencing of chrysophaentin producing Chrysophaeum taylorii.</title>
        <authorList>
            <person name="Davison J."/>
            <person name="Bewley C."/>
        </authorList>
    </citation>
    <scope>NUCLEOTIDE SEQUENCE</scope>
    <source>
        <strain evidence="2">NIES-1699</strain>
    </source>
</reference>
<gene>
    <name evidence="2" type="ORF">CTAYLR_008228</name>
</gene>
<dbReference type="Proteomes" id="UP001230188">
    <property type="component" value="Unassembled WGS sequence"/>
</dbReference>
<sequence>MRLVLVVVVAVEGVQQASRREWFAAAAVASVPTADFLQDVPLATEDFVGRGVDSPSSSSSSSPERQLAIAVIERARSRALNPPPQRRPGLVTETVRVGVRVARSDGTFAVRDDDQNGDSPVAGNVEIEIRGNAAPANAALFLEFALGEAPSYGNSVFDEIRGPLLIGGRLRGLDERDIFGEKVLLYRDREVLATRSDRKLIDLARVEPTPVTHDRAGLVTRKRAAIGAELVDFAVTLGPAPLLDREWTVVGQISRDEGGLVDAISRLPTYAGEAVGEFARQTPLAADVFKAERDLFRSAAGKIGDTRLKNVFPGKILRRVEVTQVSLLKKT</sequence>
<proteinExistence type="predicted"/>
<organism evidence="2 3">
    <name type="scientific">Chrysophaeum taylorii</name>
    <dbReference type="NCBI Taxonomy" id="2483200"/>
    <lineage>
        <taxon>Eukaryota</taxon>
        <taxon>Sar</taxon>
        <taxon>Stramenopiles</taxon>
        <taxon>Ochrophyta</taxon>
        <taxon>Pelagophyceae</taxon>
        <taxon>Pelagomonadales</taxon>
        <taxon>Pelagomonadaceae</taxon>
        <taxon>Chrysophaeum</taxon>
    </lineage>
</organism>
<dbReference type="AlphaFoldDB" id="A0AAD7UIJ3"/>
<dbReference type="PROSITE" id="PS50072">
    <property type="entry name" value="CSA_PPIASE_2"/>
    <property type="match status" value="1"/>
</dbReference>
<dbReference type="GO" id="GO:0003755">
    <property type="term" value="F:peptidyl-prolyl cis-trans isomerase activity"/>
    <property type="evidence" value="ECO:0007669"/>
    <property type="project" value="InterPro"/>
</dbReference>
<evidence type="ECO:0000313" key="3">
    <source>
        <dbReference type="Proteomes" id="UP001230188"/>
    </source>
</evidence>
<protein>
    <recommendedName>
        <fullName evidence="1">PPIase cyclophilin-type domain-containing protein</fullName>
    </recommendedName>
</protein>
<name>A0AAD7UIJ3_9STRA</name>
<dbReference type="Gene3D" id="2.40.100.10">
    <property type="entry name" value="Cyclophilin-like"/>
    <property type="match status" value="1"/>
</dbReference>
<keyword evidence="3" id="KW-1185">Reference proteome</keyword>